<accession>A0A1C3H411</accession>
<protein>
    <recommendedName>
        <fullName evidence="2">DUF4236 domain-containing protein</fullName>
    </recommendedName>
</protein>
<reference evidence="4" key="1">
    <citation type="submission" date="2016-04" db="EMBL/GenBank/DDBJ databases">
        <authorList>
            <person name="Tagini F."/>
        </authorList>
    </citation>
    <scope>NUCLEOTIDE SEQUENCE [LARGE SCALE GENOMIC DNA]</scope>
    <source>
        <strain evidence="4">CHUV0807</strain>
    </source>
</reference>
<sequence>MGFRFRKSIKLLPGVRVNISKSGVSTTLGPRGASIGIGKQGTFLNIGIPGTGLSYRQRILSSRNTTKKTAEREHKNTTENNFNSVVFGFNHKGEMSFFDEFGFELQKKYHEAIRKKRPADLSRWMQGIIEINRQHQEAITKIHVLTPPINKSPDFSEIKFNVSPPRRPEEPIFPARPTPPPPVKSTMFDKILPQRRKELREDIERQQDEFNESLQKWEDDRQEINSLYKNDLIEWEKDFNQWREAKKKFYESLEKIKNNSSSLGENPELAQTALEIELQRLEWPRETECSLQIGGNIVHVDIDLPEIEDMPQDEVAYSEDKKTLVIKNKTQQRLRQDYALHIHGIAFKVAGHIFSALPYCNEIILSGYSQRISKTTNKVENEYLYSVKFTREIFGSIDFLQINPIEAIEQFQHQRRMTKTGIFSPIAPYE</sequence>
<proteinExistence type="predicted"/>
<evidence type="ECO:0000313" key="3">
    <source>
        <dbReference type="EMBL" id="SAM63672.1"/>
    </source>
</evidence>
<name>A0A1C3H411_9GAMM</name>
<dbReference type="Pfam" id="PF14020">
    <property type="entry name" value="DUF4236"/>
    <property type="match status" value="1"/>
</dbReference>
<dbReference type="AlphaFoldDB" id="A0A1C3H411"/>
<gene>
    <name evidence="3" type="ORF">CHUV0807_1145</name>
</gene>
<feature type="region of interest" description="Disordered" evidence="1">
    <location>
        <begin position="163"/>
        <end position="184"/>
    </location>
</feature>
<feature type="domain" description="DUF4236" evidence="2">
    <location>
        <begin position="3"/>
        <end position="56"/>
    </location>
</feature>
<dbReference type="EMBL" id="FKLO01000043">
    <property type="protein sequence ID" value="SAM63672.1"/>
    <property type="molecule type" value="Genomic_DNA"/>
</dbReference>
<evidence type="ECO:0000313" key="4">
    <source>
        <dbReference type="Proteomes" id="UP000190837"/>
    </source>
</evidence>
<evidence type="ECO:0000259" key="2">
    <source>
        <dbReference type="Pfam" id="PF14020"/>
    </source>
</evidence>
<dbReference type="Proteomes" id="UP000190837">
    <property type="component" value="Unassembled WGS sequence"/>
</dbReference>
<dbReference type="RefSeq" id="WP_079540371.1">
    <property type="nucleotide sequence ID" value="NZ_FKLO01000043.1"/>
</dbReference>
<dbReference type="InterPro" id="IPR025330">
    <property type="entry name" value="DUF4236"/>
</dbReference>
<feature type="compositionally biased region" description="Pro residues" evidence="1">
    <location>
        <begin position="174"/>
        <end position="183"/>
    </location>
</feature>
<organism evidence="3 4">
    <name type="scientific">Cardiobacterium hominis</name>
    <dbReference type="NCBI Taxonomy" id="2718"/>
    <lineage>
        <taxon>Bacteria</taxon>
        <taxon>Pseudomonadati</taxon>
        <taxon>Pseudomonadota</taxon>
        <taxon>Gammaproteobacteria</taxon>
        <taxon>Cardiobacteriales</taxon>
        <taxon>Cardiobacteriaceae</taxon>
        <taxon>Cardiobacterium</taxon>
    </lineage>
</organism>
<evidence type="ECO:0000256" key="1">
    <source>
        <dbReference type="SAM" id="MobiDB-lite"/>
    </source>
</evidence>